<dbReference type="InterPro" id="IPR000045">
    <property type="entry name" value="Prepilin_IV_endopep_pep"/>
</dbReference>
<dbReference type="Proteomes" id="UP000704762">
    <property type="component" value="Unassembled WGS sequence"/>
</dbReference>
<keyword evidence="2" id="KW-0472">Membrane</keyword>
<dbReference type="RefSeq" id="WP_204919053.1">
    <property type="nucleotide sequence ID" value="NZ_BAAAQP010000003.1"/>
</dbReference>
<dbReference type="EC" id="3.4.23.43" evidence="4"/>
<dbReference type="Pfam" id="PF01478">
    <property type="entry name" value="Peptidase_A24"/>
    <property type="match status" value="1"/>
</dbReference>
<dbReference type="PANTHER" id="PTHR30487">
    <property type="entry name" value="TYPE 4 PREPILIN-LIKE PROTEINS LEADER PEPTIDE-PROCESSING ENZYME"/>
    <property type="match status" value="1"/>
</dbReference>
<dbReference type="GO" id="GO:0032259">
    <property type="term" value="P:methylation"/>
    <property type="evidence" value="ECO:0007669"/>
    <property type="project" value="UniProtKB-KW"/>
</dbReference>
<evidence type="ECO:0000256" key="1">
    <source>
        <dbReference type="ARBA" id="ARBA00005801"/>
    </source>
</evidence>
<accession>A0ABS2RLU0</accession>
<feature type="transmembrane region" description="Helical" evidence="2">
    <location>
        <begin position="38"/>
        <end position="55"/>
    </location>
</feature>
<evidence type="ECO:0000256" key="2">
    <source>
        <dbReference type="SAM" id="Phobius"/>
    </source>
</evidence>
<feature type="transmembrane region" description="Helical" evidence="2">
    <location>
        <begin position="155"/>
        <end position="181"/>
    </location>
</feature>
<dbReference type="InterPro" id="IPR050882">
    <property type="entry name" value="Prepilin_peptidase/N-MTase"/>
</dbReference>
<dbReference type="EC" id="2.1.1.-" evidence="4"/>
<keyword evidence="4" id="KW-0489">Methyltransferase</keyword>
<feature type="transmembrane region" description="Helical" evidence="2">
    <location>
        <begin position="193"/>
        <end position="211"/>
    </location>
</feature>
<proteinExistence type="inferred from homology"/>
<keyword evidence="5" id="KW-1185">Reference proteome</keyword>
<feature type="transmembrane region" description="Helical" evidence="2">
    <location>
        <begin position="62"/>
        <end position="81"/>
    </location>
</feature>
<name>A0ABS2RLU0_9ACTN</name>
<comment type="caution">
    <text evidence="4">The sequence shown here is derived from an EMBL/GenBank/DDBJ whole genome shotgun (WGS) entry which is preliminary data.</text>
</comment>
<protein>
    <submittedName>
        <fullName evidence="4">Leader peptidase (Prepilin peptidase)/N-methyltransferase</fullName>
        <ecNumber evidence="4">2.1.1.-</ecNumber>
        <ecNumber evidence="4">3.4.23.43</ecNumber>
    </submittedName>
</protein>
<dbReference type="GO" id="GO:0004190">
    <property type="term" value="F:aspartic-type endopeptidase activity"/>
    <property type="evidence" value="ECO:0007669"/>
    <property type="project" value="UniProtKB-EC"/>
</dbReference>
<evidence type="ECO:0000259" key="3">
    <source>
        <dbReference type="Pfam" id="PF01478"/>
    </source>
</evidence>
<feature type="transmembrane region" description="Helical" evidence="2">
    <location>
        <begin position="113"/>
        <end position="135"/>
    </location>
</feature>
<evidence type="ECO:0000313" key="5">
    <source>
        <dbReference type="Proteomes" id="UP000704762"/>
    </source>
</evidence>
<keyword evidence="4" id="KW-0808">Transferase</keyword>
<dbReference type="GO" id="GO:0008168">
    <property type="term" value="F:methyltransferase activity"/>
    <property type="evidence" value="ECO:0007669"/>
    <property type="project" value="UniProtKB-KW"/>
</dbReference>
<organism evidence="4 5">
    <name type="scientific">Microlunatus panaciterrae</name>
    <dbReference type="NCBI Taxonomy" id="400768"/>
    <lineage>
        <taxon>Bacteria</taxon>
        <taxon>Bacillati</taxon>
        <taxon>Actinomycetota</taxon>
        <taxon>Actinomycetes</taxon>
        <taxon>Propionibacteriales</taxon>
        <taxon>Propionibacteriaceae</taxon>
        <taxon>Microlunatus</taxon>
    </lineage>
</organism>
<dbReference type="PANTHER" id="PTHR30487:SF0">
    <property type="entry name" value="PREPILIN LEADER PEPTIDASE_N-METHYLTRANSFERASE-RELATED"/>
    <property type="match status" value="1"/>
</dbReference>
<evidence type="ECO:0000313" key="4">
    <source>
        <dbReference type="EMBL" id="MBM7799970.1"/>
    </source>
</evidence>
<keyword evidence="2" id="KW-0812">Transmembrane</keyword>
<dbReference type="Gene3D" id="1.20.120.1220">
    <property type="match status" value="1"/>
</dbReference>
<dbReference type="EMBL" id="JAFBCF010000001">
    <property type="protein sequence ID" value="MBM7799970.1"/>
    <property type="molecule type" value="Genomic_DNA"/>
</dbReference>
<gene>
    <name evidence="4" type="ORF">JOE57_002891</name>
</gene>
<feature type="domain" description="Prepilin type IV endopeptidase peptidase" evidence="3">
    <location>
        <begin position="66"/>
        <end position="174"/>
    </location>
</feature>
<reference evidence="4 5" key="1">
    <citation type="submission" date="2021-01" db="EMBL/GenBank/DDBJ databases">
        <title>Sequencing the genomes of 1000 actinobacteria strains.</title>
        <authorList>
            <person name="Klenk H.-P."/>
        </authorList>
    </citation>
    <scope>NUCLEOTIDE SEQUENCE [LARGE SCALE GENOMIC DNA]</scope>
    <source>
        <strain evidence="4 5">DSM 18662</strain>
    </source>
</reference>
<keyword evidence="4" id="KW-0378">Hydrolase</keyword>
<comment type="similarity">
    <text evidence="1">Belongs to the peptidase A24 family.</text>
</comment>
<sequence length="212" mass="21246">MGTQIVVLTAVVSGLAAAGLSPWLRALADSSSGWLRPVVPASLAVAAGAGAAAVATGAAELVGFALLALGCALLAAVDLASERLPDLIVGPLYPLLLVPLTVAAALHQEWSRLGRAAVAAAVLLVCYFVLAFISPSNLGLGDVKLAGVLGAFLGWLGWSPVLLGSLAAFALSAVTALVLLVAVRADRRRSYPFGPLMVAGAAVGAAWGPFFL</sequence>
<keyword evidence="2" id="KW-1133">Transmembrane helix</keyword>
<feature type="transmembrane region" description="Helical" evidence="2">
    <location>
        <begin position="87"/>
        <end position="106"/>
    </location>
</feature>